<reference evidence="5 6" key="1">
    <citation type="journal article" date="2016" name="Int. J. Syst. Evol. Microbiol.">
        <title>Peptococcus simiae sp. nov., isolated from rhesus macaque faeces and emended description of the genus Peptococcus.</title>
        <authorList>
            <person name="Shkoporov A.N."/>
            <person name="Efimov B.A."/>
            <person name="Kondova I."/>
            <person name="Ouwerling B."/>
            <person name="Chaplin A.V."/>
            <person name="Shcherbakova V.A."/>
            <person name="Langermans J.A.M."/>
        </authorList>
    </citation>
    <scope>NUCLEOTIDE SEQUENCE [LARGE SCALE GENOMIC DNA]</scope>
    <source>
        <strain evidence="5 6">M108</strain>
    </source>
</reference>
<dbReference type="GO" id="GO:0016787">
    <property type="term" value="F:hydrolase activity"/>
    <property type="evidence" value="ECO:0007669"/>
    <property type="project" value="UniProtKB-KW"/>
</dbReference>
<protein>
    <submittedName>
        <fullName evidence="5">M23 family metallopeptidase</fullName>
        <ecNumber evidence="5">3.4.24.-</ecNumber>
    </submittedName>
</protein>
<dbReference type="InterPro" id="IPR016047">
    <property type="entry name" value="M23ase_b-sheet_dom"/>
</dbReference>
<name>A0ABW9H1P9_9FIRM</name>
<evidence type="ECO:0000256" key="1">
    <source>
        <dbReference type="SAM" id="MobiDB-lite"/>
    </source>
</evidence>
<keyword evidence="5" id="KW-0378">Hydrolase</keyword>
<organism evidence="5 6">
    <name type="scientific">Peptococcus simiae</name>
    <dbReference type="NCBI Taxonomy" id="1643805"/>
    <lineage>
        <taxon>Bacteria</taxon>
        <taxon>Bacillati</taxon>
        <taxon>Bacillota</taxon>
        <taxon>Clostridia</taxon>
        <taxon>Eubacteriales</taxon>
        <taxon>Peptococcaceae</taxon>
        <taxon>Peptococcus</taxon>
    </lineage>
</organism>
<feature type="domain" description="M23ase beta-sheet core" evidence="3">
    <location>
        <begin position="233"/>
        <end position="327"/>
    </location>
</feature>
<evidence type="ECO:0000256" key="2">
    <source>
        <dbReference type="SAM" id="SignalP"/>
    </source>
</evidence>
<evidence type="ECO:0000313" key="6">
    <source>
        <dbReference type="Proteomes" id="UP001631949"/>
    </source>
</evidence>
<dbReference type="Proteomes" id="UP001631949">
    <property type="component" value="Unassembled WGS sequence"/>
</dbReference>
<sequence length="335" mass="35885">MRQKYLAVFPALLCALAILLAPSAPAQAAQPEYAYIPLKSAAVVQNDGIWLPLRSTFTDLNMDLEWRAEGQDKIKLTQGRENYEMQLSQKNTLVTVANGQQFPLVIKNGASYAPLSLFENIINRNIGLSGNQMLVLVDGDPNWQLIGGIWTNQKPMWAHLNAYQAPQAAKVAPPSTTNPKATSPTPAVAQPKTATTAKVTTGDQLIWPTTATYISSPFGERIFPLGNGVEKDFHTGVDIAGCAGDPIFAAASGTVTRAEVFSSYGNCVDITHPSGLVTRYAHLATIGVQVGQQVGQGQTIGTQGMTGAATGPHLHFETRVNGKAVDPDAFIHYRS</sequence>
<dbReference type="InterPro" id="IPR011055">
    <property type="entry name" value="Dup_hybrid_motif"/>
</dbReference>
<dbReference type="RefSeq" id="WP_408977639.1">
    <property type="nucleotide sequence ID" value="NZ_JBJUVG010000008.1"/>
</dbReference>
<dbReference type="PANTHER" id="PTHR21666">
    <property type="entry name" value="PEPTIDASE-RELATED"/>
    <property type="match status" value="1"/>
</dbReference>
<keyword evidence="2" id="KW-0732">Signal</keyword>
<dbReference type="Pfam" id="PF01551">
    <property type="entry name" value="Peptidase_M23"/>
    <property type="match status" value="1"/>
</dbReference>
<dbReference type="PANTHER" id="PTHR21666:SF270">
    <property type="entry name" value="MUREIN HYDROLASE ACTIVATOR ENVC"/>
    <property type="match status" value="1"/>
</dbReference>
<gene>
    <name evidence="5" type="ORF">ACKQTC_06570</name>
</gene>
<comment type="caution">
    <text evidence="5">The sequence shown here is derived from an EMBL/GenBank/DDBJ whole genome shotgun (WGS) entry which is preliminary data.</text>
</comment>
<dbReference type="Gene3D" id="2.70.70.10">
    <property type="entry name" value="Glucose Permease (Domain IIA)"/>
    <property type="match status" value="1"/>
</dbReference>
<accession>A0ABW9H1P9</accession>
<evidence type="ECO:0000259" key="3">
    <source>
        <dbReference type="Pfam" id="PF01551"/>
    </source>
</evidence>
<evidence type="ECO:0000313" key="5">
    <source>
        <dbReference type="EMBL" id="MFM9414026.1"/>
    </source>
</evidence>
<feature type="region of interest" description="Disordered" evidence="1">
    <location>
        <begin position="170"/>
        <end position="195"/>
    </location>
</feature>
<dbReference type="CDD" id="cd12797">
    <property type="entry name" value="M23_peptidase"/>
    <property type="match status" value="1"/>
</dbReference>
<feature type="signal peptide" evidence="2">
    <location>
        <begin position="1"/>
        <end position="28"/>
    </location>
</feature>
<dbReference type="EC" id="3.4.24.-" evidence="5"/>
<dbReference type="InterPro" id="IPR050570">
    <property type="entry name" value="Cell_wall_metabolism_enzyme"/>
</dbReference>
<dbReference type="Pfam" id="PF07833">
    <property type="entry name" value="Cu_amine_oxidN1"/>
    <property type="match status" value="1"/>
</dbReference>
<proteinExistence type="predicted"/>
<feature type="chain" id="PRO_5046795838" evidence="2">
    <location>
        <begin position="29"/>
        <end position="335"/>
    </location>
</feature>
<evidence type="ECO:0000259" key="4">
    <source>
        <dbReference type="Pfam" id="PF07833"/>
    </source>
</evidence>
<keyword evidence="6" id="KW-1185">Reference proteome</keyword>
<feature type="compositionally biased region" description="Polar residues" evidence="1">
    <location>
        <begin position="174"/>
        <end position="185"/>
    </location>
</feature>
<dbReference type="InterPro" id="IPR012854">
    <property type="entry name" value="Cu_amine_oxidase-like_N"/>
</dbReference>
<feature type="domain" description="Copper amine oxidase-like N-terminal" evidence="4">
    <location>
        <begin position="37"/>
        <end position="132"/>
    </location>
</feature>
<dbReference type="SUPFAM" id="SSF51261">
    <property type="entry name" value="Duplicated hybrid motif"/>
    <property type="match status" value="1"/>
</dbReference>
<dbReference type="EMBL" id="JBJUVG010000008">
    <property type="protein sequence ID" value="MFM9414026.1"/>
    <property type="molecule type" value="Genomic_DNA"/>
</dbReference>